<accession>U7QL24</accession>
<organism evidence="1 2">
    <name type="scientific">Lyngbya aestuarii BL J</name>
    <dbReference type="NCBI Taxonomy" id="1348334"/>
    <lineage>
        <taxon>Bacteria</taxon>
        <taxon>Bacillati</taxon>
        <taxon>Cyanobacteriota</taxon>
        <taxon>Cyanophyceae</taxon>
        <taxon>Oscillatoriophycideae</taxon>
        <taxon>Oscillatoriales</taxon>
        <taxon>Microcoleaceae</taxon>
        <taxon>Lyngbya</taxon>
    </lineage>
</organism>
<gene>
    <name evidence="1" type="ORF">M595_1435</name>
</gene>
<dbReference type="EMBL" id="AUZM01000009">
    <property type="protein sequence ID" value="ERT08664.1"/>
    <property type="molecule type" value="Genomic_DNA"/>
</dbReference>
<name>U7QL24_9CYAN</name>
<proteinExistence type="predicted"/>
<reference evidence="1 2" key="1">
    <citation type="journal article" date="2013" name="Front. Microbiol.">
        <title>Comparative genomic analyses of the cyanobacterium, Lyngbya aestuarii BL J, a powerful hydrogen producer.</title>
        <authorList>
            <person name="Kothari A."/>
            <person name="Vaughn M."/>
            <person name="Garcia-Pichel F."/>
        </authorList>
    </citation>
    <scope>NUCLEOTIDE SEQUENCE [LARGE SCALE GENOMIC DNA]</scope>
    <source>
        <strain evidence="1 2">BL J</strain>
    </source>
</reference>
<dbReference type="AlphaFoldDB" id="U7QL24"/>
<dbReference type="Proteomes" id="UP000017127">
    <property type="component" value="Unassembled WGS sequence"/>
</dbReference>
<comment type="caution">
    <text evidence="1">The sequence shown here is derived from an EMBL/GenBank/DDBJ whole genome shotgun (WGS) entry which is preliminary data.</text>
</comment>
<protein>
    <submittedName>
        <fullName evidence="1">Uncharacterized protein</fullName>
    </submittedName>
</protein>
<sequence>MELKREDNSGIREIILILLLLNNGKTQKEIAEFLGIYVDKICYLCGGGLSSN</sequence>
<keyword evidence="2" id="KW-1185">Reference proteome</keyword>
<evidence type="ECO:0000313" key="2">
    <source>
        <dbReference type="Proteomes" id="UP000017127"/>
    </source>
</evidence>
<evidence type="ECO:0000313" key="1">
    <source>
        <dbReference type="EMBL" id="ERT08664.1"/>
    </source>
</evidence>